<dbReference type="Proteomes" id="UP001287059">
    <property type="component" value="Unassembled WGS sequence"/>
</dbReference>
<accession>A0ABU4Y1J5</accession>
<evidence type="ECO:0008006" key="4">
    <source>
        <dbReference type="Google" id="ProtNLM"/>
    </source>
</evidence>
<dbReference type="EMBL" id="JAVIIW010000024">
    <property type="protein sequence ID" value="MDX8480824.1"/>
    <property type="molecule type" value="Genomic_DNA"/>
</dbReference>
<keyword evidence="3" id="KW-1185">Reference proteome</keyword>
<protein>
    <recommendedName>
        <fullName evidence="4">HTH merR-type domain-containing protein</fullName>
    </recommendedName>
</protein>
<evidence type="ECO:0000313" key="2">
    <source>
        <dbReference type="EMBL" id="MDX8480824.1"/>
    </source>
</evidence>
<reference evidence="2 3" key="1">
    <citation type="submission" date="2023-08" db="EMBL/GenBank/DDBJ databases">
        <title>Implementing the SeqCode for naming new Mesorhizobium species isolated from Vachellia karroo root nodules.</title>
        <authorList>
            <person name="Van Lill M."/>
        </authorList>
    </citation>
    <scope>NUCLEOTIDE SEQUENCE [LARGE SCALE GENOMIC DNA]</scope>
    <source>
        <strain evidence="2 3">VK24D</strain>
    </source>
</reference>
<proteinExistence type="predicted"/>
<evidence type="ECO:0000313" key="3">
    <source>
        <dbReference type="Proteomes" id="UP001287059"/>
    </source>
</evidence>
<name>A0ABU4Y1J5_9HYPH</name>
<organism evidence="2 3">
    <name type="scientific">Mesorhizobium album</name>
    <dbReference type="NCBI Taxonomy" id="3072314"/>
    <lineage>
        <taxon>Bacteria</taxon>
        <taxon>Pseudomonadati</taxon>
        <taxon>Pseudomonadota</taxon>
        <taxon>Alphaproteobacteria</taxon>
        <taxon>Hyphomicrobiales</taxon>
        <taxon>Phyllobacteriaceae</taxon>
        <taxon>Mesorhizobium</taxon>
    </lineage>
</organism>
<gene>
    <name evidence="2" type="ORF">RFN28_20510</name>
</gene>
<feature type="compositionally biased region" description="Polar residues" evidence="1">
    <location>
        <begin position="143"/>
        <end position="152"/>
    </location>
</feature>
<dbReference type="RefSeq" id="WP_320252945.1">
    <property type="nucleotide sequence ID" value="NZ_JAVIIW010000024.1"/>
</dbReference>
<sequence length="158" mass="17464">MRYTQSQIRELLSISVDAFRTWRDAVPALAMHKGHAPTFTPGDVVAMAIVAELVRDFGVRVGTVGDRFDRLFTECRGRSWLSLENCVALIEADNLRLVDVNAPHRPSLDTATLRVPCAPIISRLRSALTATETDDVQGHLQFPPTSVASQPEQRGKRA</sequence>
<comment type="caution">
    <text evidence="2">The sequence shown here is derived from an EMBL/GenBank/DDBJ whole genome shotgun (WGS) entry which is preliminary data.</text>
</comment>
<evidence type="ECO:0000256" key="1">
    <source>
        <dbReference type="SAM" id="MobiDB-lite"/>
    </source>
</evidence>
<feature type="region of interest" description="Disordered" evidence="1">
    <location>
        <begin position="137"/>
        <end position="158"/>
    </location>
</feature>